<dbReference type="eggNOG" id="KOG2568">
    <property type="taxonomic scope" value="Eukaryota"/>
</dbReference>
<evidence type="ECO:0000313" key="10">
    <source>
        <dbReference type="EMBL" id="ONM23143.1"/>
    </source>
</evidence>
<name>A0A1D6ETZ5_MAIZE</name>
<dbReference type="PANTHER" id="PTHR21229">
    <property type="entry name" value="LUNG SEVEN TRANSMEMBRANE RECEPTOR"/>
    <property type="match status" value="1"/>
</dbReference>
<dbReference type="PaxDb" id="4577-GRMZM2G433800_P01"/>
<dbReference type="PANTHER" id="PTHR21229:SF20">
    <property type="entry name" value="OS07G0614600 PROTEIN"/>
    <property type="match status" value="1"/>
</dbReference>
<keyword evidence="3 8" id="KW-0732">Signal</keyword>
<feature type="domain" description="GOST seven transmembrane" evidence="9">
    <location>
        <begin position="330"/>
        <end position="403"/>
    </location>
</feature>
<reference evidence="10" key="1">
    <citation type="submission" date="2015-12" db="EMBL/GenBank/DDBJ databases">
        <title>Update maize B73 reference genome by single molecule sequencing technologies.</title>
        <authorList>
            <consortium name="Maize Genome Sequencing Project"/>
            <person name="Ware D."/>
        </authorList>
    </citation>
    <scope>NUCLEOTIDE SEQUENCE [LARGE SCALE GENOMIC DNA]</scope>
    <source>
        <tissue evidence="10">Seedling</tissue>
    </source>
</reference>
<evidence type="ECO:0000256" key="4">
    <source>
        <dbReference type="ARBA" id="ARBA00022989"/>
    </source>
</evidence>
<evidence type="ECO:0000256" key="7">
    <source>
        <dbReference type="SAM" id="Phobius"/>
    </source>
</evidence>
<feature type="compositionally biased region" description="Basic and acidic residues" evidence="6">
    <location>
        <begin position="75"/>
        <end position="95"/>
    </location>
</feature>
<evidence type="ECO:0000256" key="5">
    <source>
        <dbReference type="ARBA" id="ARBA00023136"/>
    </source>
</evidence>
<feature type="transmembrane region" description="Helical" evidence="7">
    <location>
        <begin position="338"/>
        <end position="357"/>
    </location>
</feature>
<keyword evidence="2 7" id="KW-0812">Transmembrane</keyword>
<proteinExistence type="predicted"/>
<feature type="compositionally biased region" description="Basic residues" evidence="6">
    <location>
        <begin position="100"/>
        <end position="111"/>
    </location>
</feature>
<dbReference type="InParanoid" id="A0A1D6ETZ5"/>
<sequence>MTPIVASLSLAHLVVALLLMLLALLCVDASVHDYDGERFATDGNAFVLHGGTVVVRVSTAPLRVARSSALRRSRSKDARVGDRSRGGRQPHDHGHSGHLQGRRPRRRRGHRRLRRWRAGALLHMGHGEGGEARGLHRGGAVMYRARNDNTGWPRVLAASFLPGGLDAAFPVEGVVVARTGMYTLLFVHCDASLAGGQVATAGKTIWKNSRCYLPDRMASLVPFYGAKSLALAASCCATLVIALGMMEASSWYFYLVEFNESGSAPAARRSGRPRPARSAARRRTCWCWPGHGVVQPALAGLKSARVAGLGVMFFAAAKALEVSKNADTVKRMTTKLEMYWRLNNALIIAVAVSLSWITFEVQFKSTDEYNERWRATWVIPTVCQLILFSLLYAVCLMWAPSQSAARYAYLDDEDEGEDSDMEDKRSLIRPDPLSYVDYWTISVSKDATTIILRTDSFVIGGGGKRV</sequence>
<gene>
    <name evidence="10" type="ORF">ZEAMMB73_Zm00001d006233</name>
</gene>
<keyword evidence="5 7" id="KW-0472">Membrane</keyword>
<dbReference type="InterPro" id="IPR053937">
    <property type="entry name" value="GOST_TM"/>
</dbReference>
<protein>
    <submittedName>
        <fullName evidence="10">Lung seven transmembrane receptor family protein</fullName>
    </submittedName>
</protein>
<dbReference type="EMBL" id="CM007648">
    <property type="protein sequence ID" value="ONM23143.1"/>
    <property type="molecule type" value="Genomic_DNA"/>
</dbReference>
<dbReference type="InterPro" id="IPR009637">
    <property type="entry name" value="GPR107/GPR108-like"/>
</dbReference>
<evidence type="ECO:0000256" key="6">
    <source>
        <dbReference type="SAM" id="MobiDB-lite"/>
    </source>
</evidence>
<accession>A0A1D6ETZ5</accession>
<evidence type="ECO:0000256" key="2">
    <source>
        <dbReference type="ARBA" id="ARBA00022692"/>
    </source>
</evidence>
<organism evidence="10">
    <name type="scientific">Zea mays</name>
    <name type="common">Maize</name>
    <dbReference type="NCBI Taxonomy" id="4577"/>
    <lineage>
        <taxon>Eukaryota</taxon>
        <taxon>Viridiplantae</taxon>
        <taxon>Streptophyta</taxon>
        <taxon>Embryophyta</taxon>
        <taxon>Tracheophyta</taxon>
        <taxon>Spermatophyta</taxon>
        <taxon>Magnoliopsida</taxon>
        <taxon>Liliopsida</taxon>
        <taxon>Poales</taxon>
        <taxon>Poaceae</taxon>
        <taxon>PACMAD clade</taxon>
        <taxon>Panicoideae</taxon>
        <taxon>Andropogonodae</taxon>
        <taxon>Andropogoneae</taxon>
        <taxon>Tripsacinae</taxon>
        <taxon>Zea</taxon>
    </lineage>
</organism>
<feature type="transmembrane region" description="Helical" evidence="7">
    <location>
        <begin position="377"/>
        <end position="399"/>
    </location>
</feature>
<dbReference type="Pfam" id="PF06814">
    <property type="entry name" value="GOST_TM"/>
    <property type="match status" value="1"/>
</dbReference>
<evidence type="ECO:0000256" key="8">
    <source>
        <dbReference type="SAM" id="SignalP"/>
    </source>
</evidence>
<feature type="signal peptide" evidence="8">
    <location>
        <begin position="1"/>
        <end position="29"/>
    </location>
</feature>
<dbReference type="ExpressionAtlas" id="A0A1D6ETZ5">
    <property type="expression patterns" value="baseline and differential"/>
</dbReference>
<evidence type="ECO:0000256" key="3">
    <source>
        <dbReference type="ARBA" id="ARBA00022729"/>
    </source>
</evidence>
<keyword evidence="10" id="KW-0675">Receptor</keyword>
<dbReference type="GO" id="GO:0016020">
    <property type="term" value="C:membrane"/>
    <property type="evidence" value="ECO:0007669"/>
    <property type="project" value="UniProtKB-SubCell"/>
</dbReference>
<feature type="region of interest" description="Disordered" evidence="6">
    <location>
        <begin position="66"/>
        <end position="111"/>
    </location>
</feature>
<evidence type="ECO:0000256" key="1">
    <source>
        <dbReference type="ARBA" id="ARBA00004141"/>
    </source>
</evidence>
<dbReference type="AlphaFoldDB" id="A0A1D6ETZ5"/>
<comment type="subcellular location">
    <subcellularLocation>
        <location evidence="1">Membrane</location>
        <topology evidence="1">Multi-pass membrane protein</topology>
    </subcellularLocation>
</comment>
<keyword evidence="4 7" id="KW-1133">Transmembrane helix</keyword>
<feature type="chain" id="PRO_5010803803" evidence="8">
    <location>
        <begin position="30"/>
        <end position="466"/>
    </location>
</feature>
<evidence type="ECO:0000259" key="9">
    <source>
        <dbReference type="Pfam" id="PF06814"/>
    </source>
</evidence>